<proteinExistence type="inferred from homology"/>
<dbReference type="NCBIfam" id="TIGR00132">
    <property type="entry name" value="gatA"/>
    <property type="match status" value="1"/>
</dbReference>
<dbReference type="InterPro" id="IPR020556">
    <property type="entry name" value="Amidase_CS"/>
</dbReference>
<evidence type="ECO:0000259" key="9">
    <source>
        <dbReference type="Pfam" id="PF01425"/>
    </source>
</evidence>
<accession>A0AAJ5ZK69</accession>
<evidence type="ECO:0000256" key="5">
    <source>
        <dbReference type="ARBA" id="ARBA00022917"/>
    </source>
</evidence>
<evidence type="ECO:0000313" key="10">
    <source>
        <dbReference type="EMBL" id="MDG0867388.1"/>
    </source>
</evidence>
<dbReference type="HAMAP" id="MF_00120">
    <property type="entry name" value="GatA"/>
    <property type="match status" value="1"/>
</dbReference>
<evidence type="ECO:0000256" key="1">
    <source>
        <dbReference type="ARBA" id="ARBA00008069"/>
    </source>
</evidence>
<dbReference type="InterPro" id="IPR004412">
    <property type="entry name" value="GatA"/>
</dbReference>
<dbReference type="Proteomes" id="UP001321249">
    <property type="component" value="Unassembled WGS sequence"/>
</dbReference>
<dbReference type="InterPro" id="IPR036928">
    <property type="entry name" value="AS_sf"/>
</dbReference>
<keyword evidence="3 8" id="KW-0547">Nucleotide-binding</keyword>
<feature type="domain" description="Amidase" evidence="9">
    <location>
        <begin position="31"/>
        <end position="473"/>
    </location>
</feature>
<dbReference type="RefSeq" id="WP_342825709.1">
    <property type="nucleotide sequence ID" value="NZ_CP046146.1"/>
</dbReference>
<dbReference type="AlphaFoldDB" id="A0AAJ5ZK69"/>
<comment type="function">
    <text evidence="6 8">Allows the formation of correctly charged Gln-tRNA(Gln) through the transamidation of misacylated Glu-tRNA(Gln) in organisms which lack glutaminyl-tRNA synthetase. The reaction takes place in the presence of glutamine and ATP through an activated gamma-phospho-Glu-tRNA(Gln).</text>
</comment>
<dbReference type="GO" id="GO:0030956">
    <property type="term" value="C:glutamyl-tRNA(Gln) amidotransferase complex"/>
    <property type="evidence" value="ECO:0007669"/>
    <property type="project" value="InterPro"/>
</dbReference>
<dbReference type="SUPFAM" id="SSF75304">
    <property type="entry name" value="Amidase signature (AS) enzymes"/>
    <property type="match status" value="1"/>
</dbReference>
<dbReference type="Pfam" id="PF01425">
    <property type="entry name" value="Amidase"/>
    <property type="match status" value="1"/>
</dbReference>
<keyword evidence="12" id="KW-1185">Reference proteome</keyword>
<dbReference type="EC" id="6.3.5.7" evidence="8"/>
<dbReference type="EMBL" id="WMBE01000003">
    <property type="protein sequence ID" value="MDG0867388.1"/>
    <property type="molecule type" value="Genomic_DNA"/>
</dbReference>
<feature type="active site" description="Acyl-ester intermediate" evidence="8">
    <location>
        <position position="186"/>
    </location>
</feature>
<dbReference type="Proteomes" id="UP001219901">
    <property type="component" value="Chromosome"/>
</dbReference>
<comment type="similarity">
    <text evidence="1 8">Belongs to the amidase family. GatA subfamily.</text>
</comment>
<dbReference type="Gene3D" id="3.90.1300.10">
    <property type="entry name" value="Amidase signature (AS) domain"/>
    <property type="match status" value="1"/>
</dbReference>
<dbReference type="PANTHER" id="PTHR11895">
    <property type="entry name" value="TRANSAMIDASE"/>
    <property type="match status" value="1"/>
</dbReference>
<feature type="active site" description="Charge relay system" evidence="8">
    <location>
        <position position="87"/>
    </location>
</feature>
<keyword evidence="5 8" id="KW-0648">Protein biosynthesis</keyword>
<reference evidence="12" key="3">
    <citation type="submission" date="2023-06" db="EMBL/GenBank/DDBJ databases">
        <title>Pangenomics reveal diversification of enzyme families and niche specialization in globally abundant SAR202 bacteria.</title>
        <authorList>
            <person name="Saw J.H.W."/>
        </authorList>
    </citation>
    <scope>NUCLEOTIDE SEQUENCE [LARGE SCALE GENOMIC DNA]</scope>
    <source>
        <strain evidence="12">JH1073</strain>
    </source>
</reference>
<evidence type="ECO:0000313" key="12">
    <source>
        <dbReference type="Proteomes" id="UP001219901"/>
    </source>
</evidence>
<keyword evidence="2 8" id="KW-0436">Ligase</keyword>
<evidence type="ECO:0000256" key="2">
    <source>
        <dbReference type="ARBA" id="ARBA00022598"/>
    </source>
</evidence>
<evidence type="ECO:0000256" key="4">
    <source>
        <dbReference type="ARBA" id="ARBA00022840"/>
    </source>
</evidence>
<name>A0AAJ5ZK69_9CHLR</name>
<dbReference type="GO" id="GO:0006412">
    <property type="term" value="P:translation"/>
    <property type="evidence" value="ECO:0007669"/>
    <property type="project" value="UniProtKB-UniRule"/>
</dbReference>
<dbReference type="GO" id="GO:0005524">
    <property type="term" value="F:ATP binding"/>
    <property type="evidence" value="ECO:0007669"/>
    <property type="project" value="UniProtKB-KW"/>
</dbReference>
<protein>
    <recommendedName>
        <fullName evidence="8">Glutamyl-tRNA(Gln) amidotransferase subunit A</fullName>
        <shortName evidence="8">Glu-ADT subunit A</shortName>
        <ecNumber evidence="8">6.3.5.7</ecNumber>
    </recommendedName>
</protein>
<evidence type="ECO:0000313" key="13">
    <source>
        <dbReference type="Proteomes" id="UP001321249"/>
    </source>
</evidence>
<dbReference type="InterPro" id="IPR000120">
    <property type="entry name" value="Amidase"/>
</dbReference>
<gene>
    <name evidence="8 11" type="primary">gatA</name>
    <name evidence="10" type="ORF">GKO46_09935</name>
    <name evidence="11" type="ORF">GKO48_11605</name>
</gene>
<evidence type="ECO:0000256" key="6">
    <source>
        <dbReference type="ARBA" id="ARBA00025295"/>
    </source>
</evidence>
<dbReference type="GO" id="GO:0050567">
    <property type="term" value="F:glutaminyl-tRNA synthase (glutamine-hydrolyzing) activity"/>
    <property type="evidence" value="ECO:0007669"/>
    <property type="project" value="UniProtKB-UniRule"/>
</dbReference>
<feature type="active site" description="Charge relay system" evidence="8">
    <location>
        <position position="162"/>
    </location>
</feature>
<comment type="subunit">
    <text evidence="8">Heterotrimer of A, B and C subunits.</text>
</comment>
<sequence>MTTQSANSDLYFSTARELRAKFDAREISSVEATRAMLDRISNLEPSLNSFITVTPERAIADAEMADQRLRGAGQEPTALTGIPIMVKDNFSTKDVETTAASKILKGYIPPYDGTAVSNLKEAGAVILGKGNLDEFAMGSSNETSAFGPVHNPWDTDRVPGGSSGGAGAAVAAGECFIAFGSDTGGSIRQPAALCGVVGMKPTYGLVSRFGLLAFGSSLDQIGPLTRSVADTADALNIVSSHDHRDSTSVAAPFTDFAQDIDGGVAGMNIGVPKEYLVDGIEPGVRAAFEKSLETLEGLGANISETSLPLTDHALAVYYIIAPSEASANLSRYDGVKYGLGSLDAKTSAQATEAARGEGFGDEVKRRIFLGTYALSAGYYDAYYKKAQQVRTLIRREFTDAFLKFDALVTPTTPGVAFNIGDKTEDPFQMYLNDICTIPVNIAGLPSISIPGGMSDGLPVGLQFIGPQFGDTTVIRAAAAYERATNWHQNHPLI</sequence>
<dbReference type="PANTHER" id="PTHR11895:SF151">
    <property type="entry name" value="GLUTAMYL-TRNA(GLN) AMIDOTRANSFERASE SUBUNIT A"/>
    <property type="match status" value="1"/>
</dbReference>
<comment type="catalytic activity">
    <reaction evidence="7 8">
        <text>L-glutamyl-tRNA(Gln) + L-glutamine + ATP + H2O = L-glutaminyl-tRNA(Gln) + L-glutamate + ADP + phosphate + H(+)</text>
        <dbReference type="Rhea" id="RHEA:17521"/>
        <dbReference type="Rhea" id="RHEA-COMP:9681"/>
        <dbReference type="Rhea" id="RHEA-COMP:9684"/>
        <dbReference type="ChEBI" id="CHEBI:15377"/>
        <dbReference type="ChEBI" id="CHEBI:15378"/>
        <dbReference type="ChEBI" id="CHEBI:29985"/>
        <dbReference type="ChEBI" id="CHEBI:30616"/>
        <dbReference type="ChEBI" id="CHEBI:43474"/>
        <dbReference type="ChEBI" id="CHEBI:58359"/>
        <dbReference type="ChEBI" id="CHEBI:78520"/>
        <dbReference type="ChEBI" id="CHEBI:78521"/>
        <dbReference type="ChEBI" id="CHEBI:456216"/>
        <dbReference type="EC" id="6.3.5.7"/>
    </reaction>
</comment>
<evidence type="ECO:0000256" key="8">
    <source>
        <dbReference type="HAMAP-Rule" id="MF_00120"/>
    </source>
</evidence>
<evidence type="ECO:0000256" key="7">
    <source>
        <dbReference type="ARBA" id="ARBA00047407"/>
    </source>
</evidence>
<dbReference type="InterPro" id="IPR023631">
    <property type="entry name" value="Amidase_dom"/>
</dbReference>
<keyword evidence="4 8" id="KW-0067">ATP-binding</keyword>
<reference evidence="12 13" key="1">
    <citation type="submission" date="2019-11" db="EMBL/GenBank/DDBJ databases">
        <authorList>
            <person name="Cho J.-C."/>
        </authorList>
    </citation>
    <scope>NUCLEOTIDE SEQUENCE [LARGE SCALE GENOMIC DNA]</scope>
    <source>
        <strain evidence="11 12">JH1073</strain>
        <strain evidence="10 13">JH702</strain>
    </source>
</reference>
<reference evidence="11" key="2">
    <citation type="journal article" date="2023" name="Nat. Commun.">
        <title>Cultivation of marine bacteria of the SAR202 clade.</title>
        <authorList>
            <person name="Lim Y."/>
            <person name="Seo J.H."/>
            <person name="Giovannoni S.J."/>
            <person name="Kang I."/>
            <person name="Cho J.C."/>
        </authorList>
    </citation>
    <scope>NUCLEOTIDE SEQUENCE</scope>
    <source>
        <strain evidence="11">JH1073</strain>
    </source>
</reference>
<organism evidence="11 12">
    <name type="scientific">Candidatus Lucifugimonas marina</name>
    <dbReference type="NCBI Taxonomy" id="3038979"/>
    <lineage>
        <taxon>Bacteria</taxon>
        <taxon>Bacillati</taxon>
        <taxon>Chloroflexota</taxon>
        <taxon>Dehalococcoidia</taxon>
        <taxon>SAR202 cluster</taxon>
        <taxon>Candidatus Lucifugimonadales</taxon>
        <taxon>Candidatus Lucifugimonadaceae</taxon>
        <taxon>Candidatus Lucifugimonas</taxon>
    </lineage>
</organism>
<evidence type="ECO:0000313" key="11">
    <source>
        <dbReference type="EMBL" id="WFG40231.1"/>
    </source>
</evidence>
<evidence type="ECO:0000256" key="3">
    <source>
        <dbReference type="ARBA" id="ARBA00022741"/>
    </source>
</evidence>
<dbReference type="EMBL" id="CP046147">
    <property type="protein sequence ID" value="WFG40231.1"/>
    <property type="molecule type" value="Genomic_DNA"/>
</dbReference>
<dbReference type="PROSITE" id="PS00571">
    <property type="entry name" value="AMIDASES"/>
    <property type="match status" value="1"/>
</dbReference>